<keyword evidence="3" id="KW-1185">Reference proteome</keyword>
<proteinExistence type="predicted"/>
<gene>
    <name evidence="2" type="ORF">B0H15DRAFT_856913</name>
</gene>
<dbReference type="Proteomes" id="UP001222325">
    <property type="component" value="Unassembled WGS sequence"/>
</dbReference>
<name>A0AAD6TUQ5_9AGAR</name>
<accession>A0AAD6TUQ5</accession>
<feature type="region of interest" description="Disordered" evidence="1">
    <location>
        <begin position="278"/>
        <end position="323"/>
    </location>
</feature>
<evidence type="ECO:0000313" key="3">
    <source>
        <dbReference type="Proteomes" id="UP001222325"/>
    </source>
</evidence>
<sequence>MANQFSQERCPTCQEHFITRPTKCAGKFTVANLGRVYQKCPQHIFNDPTSPCDFFLWRDDLSPPPWGDVEPEESPGGRRRIPCTSARCLSAAKPRALRQDCSQSFCKECCVASSLICRVKDHNPNILPSSLILPSPSTAVAGPAGFSGPYATMIAPAYAEKIATNNFAIALSSRTQTEAYRMESQHTVKVKFWVKNNERPLIFNVPVTSYPFFHPKDYEVITTRVGLPCTSYDFLDTVAHPLDSTAGDEDEWITTSMPTRVKPDMTLYMRTPDVNTFLGLRSESPRKRPLSPAPDGPRSSPSPSLPSTPSPKKRVRSKEPVFV</sequence>
<dbReference type="EMBL" id="JARJCN010000055">
    <property type="protein sequence ID" value="KAJ7080379.1"/>
    <property type="molecule type" value="Genomic_DNA"/>
</dbReference>
<protein>
    <submittedName>
        <fullName evidence="2">Uncharacterized protein</fullName>
    </submittedName>
</protein>
<dbReference type="AlphaFoldDB" id="A0AAD6TUQ5"/>
<organism evidence="2 3">
    <name type="scientific">Mycena belliarum</name>
    <dbReference type="NCBI Taxonomy" id="1033014"/>
    <lineage>
        <taxon>Eukaryota</taxon>
        <taxon>Fungi</taxon>
        <taxon>Dikarya</taxon>
        <taxon>Basidiomycota</taxon>
        <taxon>Agaricomycotina</taxon>
        <taxon>Agaricomycetes</taxon>
        <taxon>Agaricomycetidae</taxon>
        <taxon>Agaricales</taxon>
        <taxon>Marasmiineae</taxon>
        <taxon>Mycenaceae</taxon>
        <taxon>Mycena</taxon>
    </lineage>
</organism>
<reference evidence="2" key="1">
    <citation type="submission" date="2023-03" db="EMBL/GenBank/DDBJ databases">
        <title>Massive genome expansion in bonnet fungi (Mycena s.s.) driven by repeated elements and novel gene families across ecological guilds.</title>
        <authorList>
            <consortium name="Lawrence Berkeley National Laboratory"/>
            <person name="Harder C.B."/>
            <person name="Miyauchi S."/>
            <person name="Viragh M."/>
            <person name="Kuo A."/>
            <person name="Thoen E."/>
            <person name="Andreopoulos B."/>
            <person name="Lu D."/>
            <person name="Skrede I."/>
            <person name="Drula E."/>
            <person name="Henrissat B."/>
            <person name="Morin E."/>
            <person name="Kohler A."/>
            <person name="Barry K."/>
            <person name="LaButti K."/>
            <person name="Morin E."/>
            <person name="Salamov A."/>
            <person name="Lipzen A."/>
            <person name="Mereny Z."/>
            <person name="Hegedus B."/>
            <person name="Baldrian P."/>
            <person name="Stursova M."/>
            <person name="Weitz H."/>
            <person name="Taylor A."/>
            <person name="Grigoriev I.V."/>
            <person name="Nagy L.G."/>
            <person name="Martin F."/>
            <person name="Kauserud H."/>
        </authorList>
    </citation>
    <scope>NUCLEOTIDE SEQUENCE</scope>
    <source>
        <strain evidence="2">CBHHK173m</strain>
    </source>
</reference>
<evidence type="ECO:0000313" key="2">
    <source>
        <dbReference type="EMBL" id="KAJ7080379.1"/>
    </source>
</evidence>
<evidence type="ECO:0000256" key="1">
    <source>
        <dbReference type="SAM" id="MobiDB-lite"/>
    </source>
</evidence>
<comment type="caution">
    <text evidence="2">The sequence shown here is derived from an EMBL/GenBank/DDBJ whole genome shotgun (WGS) entry which is preliminary data.</text>
</comment>